<dbReference type="EMBL" id="ATAX01000016">
    <property type="protein sequence ID" value="EWM54230.1"/>
    <property type="molecule type" value="Genomic_DNA"/>
</dbReference>
<dbReference type="Proteomes" id="UP000019365">
    <property type="component" value="Unassembled WGS sequence"/>
</dbReference>
<reference evidence="2 3" key="1">
    <citation type="journal article" date="2014" name="PLoS ONE">
        <title>Rumen cellulosomics: divergent fiber-degrading strategies revealed by comparative genome-wide analysis of six ruminococcal strains.</title>
        <authorList>
            <person name="Dassa B."/>
            <person name="Borovok I."/>
            <person name="Ruimy-Israeli V."/>
            <person name="Lamed R."/>
            <person name="Flint H.J."/>
            <person name="Duncan S.H."/>
            <person name="Henrissat B."/>
            <person name="Coutinho P."/>
            <person name="Morrison M."/>
            <person name="Mosoni P."/>
            <person name="Yeoman C.J."/>
            <person name="White B.A."/>
            <person name="Bayer E.A."/>
        </authorList>
    </citation>
    <scope>NUCLEOTIDE SEQUENCE [LARGE SCALE GENOMIC DNA]</scope>
    <source>
        <strain evidence="2 3">007c</strain>
    </source>
</reference>
<gene>
    <name evidence="2" type="ORF">RF007C_11510</name>
</gene>
<evidence type="ECO:0000313" key="2">
    <source>
        <dbReference type="EMBL" id="EWM54230.1"/>
    </source>
</evidence>
<accession>W7UZP6</accession>
<protein>
    <submittedName>
        <fullName evidence="2">Uncharacterized protein</fullName>
    </submittedName>
</protein>
<name>W7UZP6_RUMFL</name>
<keyword evidence="1" id="KW-1133">Transmembrane helix</keyword>
<dbReference type="PATRIC" id="fig|1341157.4.peg.892"/>
<proteinExistence type="predicted"/>
<organism evidence="2 3">
    <name type="scientific">Ruminococcus flavefaciens 007c</name>
    <dbReference type="NCBI Taxonomy" id="1341157"/>
    <lineage>
        <taxon>Bacteria</taxon>
        <taxon>Bacillati</taxon>
        <taxon>Bacillota</taxon>
        <taxon>Clostridia</taxon>
        <taxon>Eubacteriales</taxon>
        <taxon>Oscillospiraceae</taxon>
        <taxon>Ruminococcus</taxon>
    </lineage>
</organism>
<sequence length="43" mass="4788">MTDTIDENMVINSAGTVTNEISCMNALTICMGWSLFLIFLIPY</sequence>
<keyword evidence="1" id="KW-0812">Transmembrane</keyword>
<evidence type="ECO:0000256" key="1">
    <source>
        <dbReference type="SAM" id="Phobius"/>
    </source>
</evidence>
<keyword evidence="3" id="KW-1185">Reference proteome</keyword>
<evidence type="ECO:0000313" key="3">
    <source>
        <dbReference type="Proteomes" id="UP000019365"/>
    </source>
</evidence>
<keyword evidence="1" id="KW-0472">Membrane</keyword>
<dbReference type="AlphaFoldDB" id="W7UZP6"/>
<comment type="caution">
    <text evidence="2">The sequence shown here is derived from an EMBL/GenBank/DDBJ whole genome shotgun (WGS) entry which is preliminary data.</text>
</comment>
<feature type="transmembrane region" description="Helical" evidence="1">
    <location>
        <begin position="21"/>
        <end position="41"/>
    </location>
</feature>